<proteinExistence type="predicted"/>
<sequence>MGEESYLVRKALEFIVVEEECDKRDVDPLDLQRFGMRSGVNRVERRALEMNHRR</sequence>
<keyword evidence="2" id="KW-1185">Reference proteome</keyword>
<reference evidence="1 2" key="1">
    <citation type="journal article" date="2021" name="Plant Biotechnol. J.">
        <title>Multi-omics assisted identification of the key and species-specific regulatory components of drought-tolerant mechanisms in Gossypium stocksii.</title>
        <authorList>
            <person name="Yu D."/>
            <person name="Ke L."/>
            <person name="Zhang D."/>
            <person name="Wu Y."/>
            <person name="Sun Y."/>
            <person name="Mei J."/>
            <person name="Sun J."/>
            <person name="Sun Y."/>
        </authorList>
    </citation>
    <scope>NUCLEOTIDE SEQUENCE [LARGE SCALE GENOMIC DNA]</scope>
    <source>
        <strain evidence="2">cv. E1</strain>
        <tissue evidence="1">Leaf</tissue>
    </source>
</reference>
<dbReference type="Proteomes" id="UP000828251">
    <property type="component" value="Unassembled WGS sequence"/>
</dbReference>
<organism evidence="1 2">
    <name type="scientific">Gossypium stocksii</name>
    <dbReference type="NCBI Taxonomy" id="47602"/>
    <lineage>
        <taxon>Eukaryota</taxon>
        <taxon>Viridiplantae</taxon>
        <taxon>Streptophyta</taxon>
        <taxon>Embryophyta</taxon>
        <taxon>Tracheophyta</taxon>
        <taxon>Spermatophyta</taxon>
        <taxon>Magnoliopsida</taxon>
        <taxon>eudicotyledons</taxon>
        <taxon>Gunneridae</taxon>
        <taxon>Pentapetalae</taxon>
        <taxon>rosids</taxon>
        <taxon>malvids</taxon>
        <taxon>Malvales</taxon>
        <taxon>Malvaceae</taxon>
        <taxon>Malvoideae</taxon>
        <taxon>Gossypium</taxon>
    </lineage>
</organism>
<gene>
    <name evidence="1" type="ORF">J1N35_021974</name>
</gene>
<accession>A0A9D3VFR1</accession>
<comment type="caution">
    <text evidence="1">The sequence shown here is derived from an EMBL/GenBank/DDBJ whole genome shotgun (WGS) entry which is preliminary data.</text>
</comment>
<dbReference type="AlphaFoldDB" id="A0A9D3VFR1"/>
<evidence type="ECO:0000313" key="2">
    <source>
        <dbReference type="Proteomes" id="UP000828251"/>
    </source>
</evidence>
<name>A0A9D3VFR1_9ROSI</name>
<dbReference type="EMBL" id="JAIQCV010000007">
    <property type="protein sequence ID" value="KAH1082213.1"/>
    <property type="molecule type" value="Genomic_DNA"/>
</dbReference>
<protein>
    <submittedName>
        <fullName evidence="1">Uncharacterized protein</fullName>
    </submittedName>
</protein>
<evidence type="ECO:0000313" key="1">
    <source>
        <dbReference type="EMBL" id="KAH1082213.1"/>
    </source>
</evidence>